<evidence type="ECO:0000313" key="7">
    <source>
        <dbReference type="EMBL" id="VCW77267.1"/>
    </source>
</evidence>
<dbReference type="SUPFAM" id="SSF81665">
    <property type="entry name" value="Calcium ATPase, transmembrane domain M"/>
    <property type="match status" value="1"/>
</dbReference>
<sequence length="437" mass="49028">MASDFAVPRFRYLERLLIVHGHWCYSRLANMVLYFFYKNTMFVGLLFWFQFYCGFSASAMIDQWYLVFFNLLFSSLPQLVTGVLDKDVPAEVLLTEPQLYKSGQNMEEYRPRTFWLNMADAAFQSLVCFFIPYLAYYDSDTDVFTWGTPITAIALFTFLLHLGIETKTWTWLNWTACGFSILLFFTVALIYNAACATCYPPSNPYWTMQTLLGDPVFYLTCLIAPVAALLPRLFFKAVQGSLFPTQLQRGRQLAKRPPKKLIAPKENFAQGHSPGEPRTESSEQKSISTSGPLSQDCTSQASWHVQQPACSPEASGEPNVVDMNVPLREDVLLEGLSSQAPGSSMPREPILEGCPGDSKMKPTHTSRAAPLSSIFNLPNFSSLNWISSLSLVSGLGSVLQFSRSSLQMDKQDSEFLPSPPQPDQDLCGLSGQTTDYF</sequence>
<evidence type="ECO:0000256" key="1">
    <source>
        <dbReference type="ARBA" id="ARBA00004141"/>
    </source>
</evidence>
<dbReference type="Proteomes" id="UP000269945">
    <property type="component" value="Unassembled WGS sequence"/>
</dbReference>
<comment type="subcellular location">
    <subcellularLocation>
        <location evidence="1">Membrane</location>
        <topology evidence="1">Multi-pass membrane protein</topology>
    </subcellularLocation>
</comment>
<dbReference type="GO" id="GO:0005886">
    <property type="term" value="C:plasma membrane"/>
    <property type="evidence" value="ECO:0007669"/>
    <property type="project" value="TreeGrafter"/>
</dbReference>
<gene>
    <name evidence="7" type="ORF">BN2614_LOCUS1</name>
</gene>
<dbReference type="Pfam" id="PF16212">
    <property type="entry name" value="PhoLip_ATPase_C"/>
    <property type="match status" value="1"/>
</dbReference>
<dbReference type="EMBL" id="CYRY02008589">
    <property type="protein sequence ID" value="VCW77267.1"/>
    <property type="molecule type" value="Genomic_DNA"/>
</dbReference>
<name>A0A9X9LN24_GULGU</name>
<dbReference type="AlphaFoldDB" id="A0A9X9LN24"/>
<dbReference type="GO" id="GO:0045332">
    <property type="term" value="P:phospholipid translocation"/>
    <property type="evidence" value="ECO:0007669"/>
    <property type="project" value="TreeGrafter"/>
</dbReference>
<feature type="compositionally biased region" description="Polar residues" evidence="4">
    <location>
        <begin position="284"/>
        <end position="309"/>
    </location>
</feature>
<evidence type="ECO:0000259" key="6">
    <source>
        <dbReference type="Pfam" id="PF16212"/>
    </source>
</evidence>
<dbReference type="InterPro" id="IPR032630">
    <property type="entry name" value="P_typ_ATPase_c"/>
</dbReference>
<reference evidence="7 8" key="1">
    <citation type="submission" date="2018-10" db="EMBL/GenBank/DDBJ databases">
        <authorList>
            <person name="Ekblom R."/>
            <person name="Jareborg N."/>
        </authorList>
    </citation>
    <scope>NUCLEOTIDE SEQUENCE [LARGE SCALE GENOMIC DNA]</scope>
    <source>
        <tissue evidence="7">Muscle</tissue>
    </source>
</reference>
<comment type="caution">
    <text evidence="7">The sequence shown here is derived from an EMBL/GenBank/DDBJ whole genome shotgun (WGS) entry which is preliminary data.</text>
</comment>
<dbReference type="InterPro" id="IPR023298">
    <property type="entry name" value="ATPase_P-typ_TM_dom_sf"/>
</dbReference>
<evidence type="ECO:0000256" key="2">
    <source>
        <dbReference type="ARBA" id="ARBA00022723"/>
    </source>
</evidence>
<accession>A0A9X9LN24</accession>
<feature type="region of interest" description="Disordered" evidence="4">
    <location>
        <begin position="410"/>
        <end position="437"/>
    </location>
</feature>
<keyword evidence="8" id="KW-1185">Reference proteome</keyword>
<feature type="transmembrane region" description="Helical" evidence="5">
    <location>
        <begin position="32"/>
        <end position="52"/>
    </location>
</feature>
<feature type="domain" description="P-type ATPase C-terminal" evidence="6">
    <location>
        <begin position="1"/>
        <end position="245"/>
    </location>
</feature>
<evidence type="ECO:0000313" key="8">
    <source>
        <dbReference type="Proteomes" id="UP000269945"/>
    </source>
</evidence>
<proteinExistence type="predicted"/>
<keyword evidence="5" id="KW-0472">Membrane</keyword>
<feature type="transmembrane region" description="Helical" evidence="5">
    <location>
        <begin position="143"/>
        <end position="164"/>
    </location>
</feature>
<keyword evidence="5" id="KW-1133">Transmembrane helix</keyword>
<feature type="transmembrane region" description="Helical" evidence="5">
    <location>
        <begin position="216"/>
        <end position="235"/>
    </location>
</feature>
<feature type="transmembrane region" description="Helical" evidence="5">
    <location>
        <begin position="114"/>
        <end position="137"/>
    </location>
</feature>
<feature type="transmembrane region" description="Helical" evidence="5">
    <location>
        <begin position="171"/>
        <end position="194"/>
    </location>
</feature>
<evidence type="ECO:0000256" key="3">
    <source>
        <dbReference type="ARBA" id="ARBA00022842"/>
    </source>
</evidence>
<dbReference type="GO" id="GO:0140326">
    <property type="term" value="F:ATPase-coupled intramembrane lipid transporter activity"/>
    <property type="evidence" value="ECO:0007669"/>
    <property type="project" value="TreeGrafter"/>
</dbReference>
<organism evidence="7 8">
    <name type="scientific">Gulo gulo</name>
    <name type="common">Wolverine</name>
    <name type="synonym">Gluton</name>
    <dbReference type="NCBI Taxonomy" id="48420"/>
    <lineage>
        <taxon>Eukaryota</taxon>
        <taxon>Metazoa</taxon>
        <taxon>Chordata</taxon>
        <taxon>Craniata</taxon>
        <taxon>Vertebrata</taxon>
        <taxon>Euteleostomi</taxon>
        <taxon>Mammalia</taxon>
        <taxon>Eutheria</taxon>
        <taxon>Laurasiatheria</taxon>
        <taxon>Carnivora</taxon>
        <taxon>Caniformia</taxon>
        <taxon>Musteloidea</taxon>
        <taxon>Mustelidae</taxon>
        <taxon>Guloninae</taxon>
        <taxon>Gulo</taxon>
    </lineage>
</organism>
<dbReference type="PANTHER" id="PTHR24092:SF81">
    <property type="entry name" value="PHOSPHOLIPID-TRANSPORTING ATPASE VA"/>
    <property type="match status" value="1"/>
</dbReference>
<keyword evidence="5" id="KW-0812">Transmembrane</keyword>
<protein>
    <recommendedName>
        <fullName evidence="6">P-type ATPase C-terminal domain-containing protein</fullName>
    </recommendedName>
</protein>
<dbReference type="GO" id="GO:0046872">
    <property type="term" value="F:metal ion binding"/>
    <property type="evidence" value="ECO:0007669"/>
    <property type="project" value="UniProtKB-KW"/>
</dbReference>
<feature type="region of interest" description="Disordered" evidence="4">
    <location>
        <begin position="264"/>
        <end position="320"/>
    </location>
</feature>
<dbReference type="PANTHER" id="PTHR24092">
    <property type="entry name" value="PROBABLE PHOSPHOLIPID-TRANSPORTING ATPASE"/>
    <property type="match status" value="1"/>
</dbReference>
<keyword evidence="2" id="KW-0479">Metal-binding</keyword>
<evidence type="ECO:0000256" key="4">
    <source>
        <dbReference type="SAM" id="MobiDB-lite"/>
    </source>
</evidence>
<evidence type="ECO:0000256" key="5">
    <source>
        <dbReference type="SAM" id="Phobius"/>
    </source>
</evidence>
<keyword evidence="3" id="KW-0460">Magnesium</keyword>